<evidence type="ECO:0000313" key="1">
    <source>
        <dbReference type="EMBL" id="QYA18835.1"/>
    </source>
</evidence>
<name>A0A8F8KQB1_9VIRU</name>
<gene>
    <name evidence="1" type="ORF">KOM_12_567</name>
</gene>
<accession>A0A8F8KQB1</accession>
<proteinExistence type="predicted"/>
<organism evidence="1">
    <name type="scientific">Clandestinovirus</name>
    <dbReference type="NCBI Taxonomy" id="2831644"/>
    <lineage>
        <taxon>Viruses</taxon>
    </lineage>
</organism>
<dbReference type="EMBL" id="MZ420154">
    <property type="protein sequence ID" value="QYA18835.1"/>
    <property type="molecule type" value="Genomic_DNA"/>
</dbReference>
<reference evidence="1" key="1">
    <citation type="submission" date="2021-06" db="EMBL/GenBank/DDBJ databases">
        <authorList>
            <person name="Rolland C."/>
        </authorList>
    </citation>
    <scope>NUCLEOTIDE SEQUENCE</scope>
    <source>
        <strain evidence="1">347.936635</strain>
    </source>
</reference>
<protein>
    <submittedName>
        <fullName evidence="1">Uncharacterized protein</fullName>
    </submittedName>
</protein>
<sequence length="295" mass="32882">MQSNSLKYDARRAQLIPMINKQKSGKRQIASGKKEGEPINLLVVPQGRKNRTNPQQGKSKSMIVGEDIQQFTMEIENNNNANRTTDPVTNSDESLDGGIIGTSLVKGKLSFDENSCFDLKGALVMNNILSLKKWTLHPELPFVLKAANEWVPITLENATTITLPNDNCDDRIKPFVWPSASEKKKPQPNSFIASRTGLYSLQVCLGVKSACMVPGAQGFGILSLRLKNIDTEKIIIQKDEIMFIGMDSWNVLLHVDQLFQIGDMFTFEIMTSKELVPMIARGTIQLALLQSDEEQ</sequence>